<dbReference type="GO" id="GO:0003824">
    <property type="term" value="F:catalytic activity"/>
    <property type="evidence" value="ECO:0007669"/>
    <property type="project" value="InterPro"/>
</dbReference>
<organism evidence="1 2">
    <name type="scientific">Lacticaseibacillus manihotivorans DSM 13343 = JCM 12514</name>
    <dbReference type="NCBI Taxonomy" id="1423769"/>
    <lineage>
        <taxon>Bacteria</taxon>
        <taxon>Bacillati</taxon>
        <taxon>Bacillota</taxon>
        <taxon>Bacilli</taxon>
        <taxon>Lactobacillales</taxon>
        <taxon>Lactobacillaceae</taxon>
        <taxon>Lacticaseibacillus</taxon>
    </lineage>
</organism>
<reference evidence="1 2" key="1">
    <citation type="journal article" date="2015" name="Genome Announc.">
        <title>Expanding the biotechnology potential of lactobacilli through comparative genomics of 213 strains and associated genera.</title>
        <authorList>
            <person name="Sun Z."/>
            <person name="Harris H.M."/>
            <person name="McCann A."/>
            <person name="Guo C."/>
            <person name="Argimon S."/>
            <person name="Zhang W."/>
            <person name="Yang X."/>
            <person name="Jeffery I.B."/>
            <person name="Cooney J.C."/>
            <person name="Kagawa T.F."/>
            <person name="Liu W."/>
            <person name="Song Y."/>
            <person name="Salvetti E."/>
            <person name="Wrobel A."/>
            <person name="Rasinkangas P."/>
            <person name="Parkhill J."/>
            <person name="Rea M.C."/>
            <person name="O'Sullivan O."/>
            <person name="Ritari J."/>
            <person name="Douillard F.P."/>
            <person name="Paul Ross R."/>
            <person name="Yang R."/>
            <person name="Briner A.E."/>
            <person name="Felis G.E."/>
            <person name="de Vos W.M."/>
            <person name="Barrangou R."/>
            <person name="Klaenhammer T.R."/>
            <person name="Caufield P.W."/>
            <person name="Cui Y."/>
            <person name="Zhang H."/>
            <person name="O'Toole P.W."/>
        </authorList>
    </citation>
    <scope>NUCLEOTIDE SEQUENCE [LARGE SCALE GENOMIC DNA]</scope>
    <source>
        <strain evidence="1 2">DSM 13343</strain>
    </source>
</reference>
<dbReference type="InterPro" id="IPR014718">
    <property type="entry name" value="GH-type_carb-bd"/>
</dbReference>
<name>A0A0R1QDU4_9LACO</name>
<gene>
    <name evidence="1" type="ORF">FD01_GL002343</name>
</gene>
<protein>
    <submittedName>
        <fullName evidence="1">Aldose 1-epimerase</fullName>
    </submittedName>
</protein>
<comment type="caution">
    <text evidence="1">The sequence shown here is derived from an EMBL/GenBank/DDBJ whole genome shotgun (WGS) entry which is preliminary data.</text>
</comment>
<evidence type="ECO:0000313" key="2">
    <source>
        <dbReference type="Proteomes" id="UP000051790"/>
    </source>
</evidence>
<dbReference type="InterPro" id="IPR011013">
    <property type="entry name" value="Gal_mutarotase_sf_dom"/>
</dbReference>
<dbReference type="OrthoDB" id="9779408at2"/>
<dbReference type="Gene3D" id="2.70.98.10">
    <property type="match status" value="1"/>
</dbReference>
<sequence>MKIEHKLFAKLQGETITQYTLKNQHDLALRLITFGARVQQLRLPDQTGADPNLIAGFVTLQDYLQQPEPFGALMGPDCLHPTHTDWQNWNWDAQIVDDAVVMQLRLPDGVNALPGTQTITITHQLNDDNVWQAKLQVQSDTAIQLRPNYNLAFMLTGDPARTIDHQQLTLGNTTTSVHTIQTAQSQATLADERWTLTYQTSGVGLAITTFDHIDEATNFNGILGHPRATVGIRPLVADADQSVLVDATHPFELTTTIQLQAN</sequence>
<evidence type="ECO:0000313" key="1">
    <source>
        <dbReference type="EMBL" id="KRL40098.1"/>
    </source>
</evidence>
<dbReference type="PATRIC" id="fig|1423769.4.peg.2529"/>
<dbReference type="RefSeq" id="WP_056964838.1">
    <property type="nucleotide sequence ID" value="NZ_AZEU01000274.1"/>
</dbReference>
<dbReference type="AlphaFoldDB" id="A0A0R1QDU4"/>
<dbReference type="SUPFAM" id="SSF74650">
    <property type="entry name" value="Galactose mutarotase-like"/>
    <property type="match status" value="1"/>
</dbReference>
<keyword evidence="2" id="KW-1185">Reference proteome</keyword>
<proteinExistence type="predicted"/>
<dbReference type="GO" id="GO:0005975">
    <property type="term" value="P:carbohydrate metabolic process"/>
    <property type="evidence" value="ECO:0007669"/>
    <property type="project" value="InterPro"/>
</dbReference>
<dbReference type="EMBL" id="AZEU01000274">
    <property type="protein sequence ID" value="KRL40098.1"/>
    <property type="molecule type" value="Genomic_DNA"/>
</dbReference>
<dbReference type="GO" id="GO:0030246">
    <property type="term" value="F:carbohydrate binding"/>
    <property type="evidence" value="ECO:0007669"/>
    <property type="project" value="InterPro"/>
</dbReference>
<accession>A0A0R1QDU4</accession>
<dbReference type="Proteomes" id="UP000051790">
    <property type="component" value="Unassembled WGS sequence"/>
</dbReference>